<organism evidence="2 3">
    <name type="scientific">Triparma strigata</name>
    <dbReference type="NCBI Taxonomy" id="1606541"/>
    <lineage>
        <taxon>Eukaryota</taxon>
        <taxon>Sar</taxon>
        <taxon>Stramenopiles</taxon>
        <taxon>Ochrophyta</taxon>
        <taxon>Bolidophyceae</taxon>
        <taxon>Parmales</taxon>
        <taxon>Triparmaceae</taxon>
        <taxon>Triparma</taxon>
    </lineage>
</organism>
<feature type="compositionally biased region" description="Low complexity" evidence="1">
    <location>
        <begin position="100"/>
        <end position="120"/>
    </location>
</feature>
<dbReference type="EMBL" id="BRXY01000262">
    <property type="protein sequence ID" value="GMH81828.1"/>
    <property type="molecule type" value="Genomic_DNA"/>
</dbReference>
<gene>
    <name evidence="2" type="ORF">TrST_g8343</name>
</gene>
<accession>A0A9W7EJZ9</accession>
<comment type="caution">
    <text evidence="2">The sequence shown here is derived from an EMBL/GenBank/DDBJ whole genome shotgun (WGS) entry which is preliminary data.</text>
</comment>
<evidence type="ECO:0000313" key="2">
    <source>
        <dbReference type="EMBL" id="GMH81828.1"/>
    </source>
</evidence>
<sequence length="286" mass="30958">MNRFEKHCDVYFSKDTQDSSHGAAEAVLNAISNLIQGLPPLENIPSVYEDQVRACGLLSPDVDVSQYTNVQDTKRREIHQRKMAERREAFARLLNSNRTSSVVPSGSAESSSSSSSSSASSAKGKVLTLRQLNRVRDSASLFSKRYVSSAPSGSAQAFIGGLRELIKAQTKADTVLQWKVDKAVFTETEGAYMQDAFSFVMSFLSVVDASTIEAGATEEGDFVILKIDDSISDSHLNSIFSVVPSKGSKGYDGLQTGSIVDSGEARQNRAGEWDEKGGLFSCCLIL</sequence>
<name>A0A9W7EJZ9_9STRA</name>
<feature type="region of interest" description="Disordered" evidence="1">
    <location>
        <begin position="99"/>
        <end position="120"/>
    </location>
</feature>
<evidence type="ECO:0000313" key="3">
    <source>
        <dbReference type="Proteomes" id="UP001165085"/>
    </source>
</evidence>
<reference evidence="3" key="1">
    <citation type="journal article" date="2023" name="Commun. Biol.">
        <title>Genome analysis of Parmales, the sister group of diatoms, reveals the evolutionary specialization of diatoms from phago-mixotrophs to photoautotrophs.</title>
        <authorList>
            <person name="Ban H."/>
            <person name="Sato S."/>
            <person name="Yoshikawa S."/>
            <person name="Yamada K."/>
            <person name="Nakamura Y."/>
            <person name="Ichinomiya M."/>
            <person name="Sato N."/>
            <person name="Blanc-Mathieu R."/>
            <person name="Endo H."/>
            <person name="Kuwata A."/>
            <person name="Ogata H."/>
        </authorList>
    </citation>
    <scope>NUCLEOTIDE SEQUENCE [LARGE SCALE GENOMIC DNA]</scope>
    <source>
        <strain evidence="3">NIES 3701</strain>
    </source>
</reference>
<keyword evidence="3" id="KW-1185">Reference proteome</keyword>
<evidence type="ECO:0000256" key="1">
    <source>
        <dbReference type="SAM" id="MobiDB-lite"/>
    </source>
</evidence>
<dbReference type="OrthoDB" id="10379079at2759"/>
<protein>
    <submittedName>
        <fullName evidence="2">Uncharacterized protein</fullName>
    </submittedName>
</protein>
<dbReference type="AlphaFoldDB" id="A0A9W7EJZ9"/>
<dbReference type="Proteomes" id="UP001165085">
    <property type="component" value="Unassembled WGS sequence"/>
</dbReference>
<proteinExistence type="predicted"/>